<dbReference type="RefSeq" id="WP_067446030.1">
    <property type="nucleotide sequence ID" value="NZ_SMFR01000002.1"/>
</dbReference>
<comment type="caution">
    <text evidence="5">The sequence shown here is derived from an EMBL/GenBank/DDBJ whole genome shotgun (WGS) entry which is preliminary data.</text>
</comment>
<protein>
    <submittedName>
        <fullName evidence="5">Chlorophyllase-like protein</fullName>
    </submittedName>
</protein>
<evidence type="ECO:0000256" key="4">
    <source>
        <dbReference type="SAM" id="SignalP"/>
    </source>
</evidence>
<proteinExistence type="predicted"/>
<evidence type="ECO:0000256" key="1">
    <source>
        <dbReference type="ARBA" id="ARBA00022801"/>
    </source>
</evidence>
<evidence type="ECO:0000256" key="3">
    <source>
        <dbReference type="ARBA" id="ARBA00023098"/>
    </source>
</evidence>
<dbReference type="STRING" id="1210063.GCA_001612665_00806"/>
<dbReference type="InterPro" id="IPR029058">
    <property type="entry name" value="AB_hydrolase_fold"/>
</dbReference>
<reference evidence="5 6" key="1">
    <citation type="submission" date="2019-03" db="EMBL/GenBank/DDBJ databases">
        <title>Genomic Encyclopedia of Type Strains, Phase IV (KMG-IV): sequencing the most valuable type-strain genomes for metagenomic binning, comparative biology and taxonomic classification.</title>
        <authorList>
            <person name="Goeker M."/>
        </authorList>
    </citation>
    <scope>NUCLEOTIDE SEQUENCE [LARGE SCALE GENOMIC DNA]</scope>
    <source>
        <strain evidence="5 6">DSM 44684</strain>
    </source>
</reference>
<dbReference type="GO" id="GO:0016042">
    <property type="term" value="P:lipid catabolic process"/>
    <property type="evidence" value="ECO:0007669"/>
    <property type="project" value="UniProtKB-KW"/>
</dbReference>
<dbReference type="Pfam" id="PF07224">
    <property type="entry name" value="Chlorophyllase"/>
    <property type="match status" value="1"/>
</dbReference>
<feature type="chain" id="PRO_5020466345" evidence="4">
    <location>
        <begin position="22"/>
        <end position="293"/>
    </location>
</feature>
<dbReference type="GO" id="GO:0003847">
    <property type="term" value="F:1-alkyl-2-acetylglycerophosphocholine esterase activity"/>
    <property type="evidence" value="ECO:0007669"/>
    <property type="project" value="TreeGrafter"/>
</dbReference>
<name>A0A4R1FU06_9NOCA</name>
<evidence type="ECO:0000313" key="6">
    <source>
        <dbReference type="Proteomes" id="UP000294856"/>
    </source>
</evidence>
<accession>A0A4R1FU06</accession>
<sequence>MRTVLTTALSLLLLWSPAATAAADADDGVRTEAATIAGDDASIWYPVHRDRRLPVALFLPGANVDRANYSEFATAVARFGFVVVVPDHYILPGYRLPSEHALGATLGWARETVTRGDSALASILDPGRLVVAGHSYGAATALYAAADRCQIPFCFGPPLPHPAELVAVAGFGLNTTIGPIIDQVAVAGIPVMYVNGSADGISEPDEALASYDKLTGAPSAMFVTVLGANHFGITDIDNPAGATPDPRAQTVPRERTVATVAHWIACWFLAQLGDAEVAHTLTVSDPAVEVRVR</sequence>
<keyword evidence="1" id="KW-0378">Hydrolase</keyword>
<dbReference type="EMBL" id="SMFR01000002">
    <property type="protein sequence ID" value="TCJ97109.1"/>
    <property type="molecule type" value="Genomic_DNA"/>
</dbReference>
<organism evidence="5 6">
    <name type="scientific">Nocardia alba</name>
    <dbReference type="NCBI Taxonomy" id="225051"/>
    <lineage>
        <taxon>Bacteria</taxon>
        <taxon>Bacillati</taxon>
        <taxon>Actinomycetota</taxon>
        <taxon>Actinomycetes</taxon>
        <taxon>Mycobacteriales</taxon>
        <taxon>Nocardiaceae</taxon>
        <taxon>Nocardia</taxon>
    </lineage>
</organism>
<evidence type="ECO:0000313" key="5">
    <source>
        <dbReference type="EMBL" id="TCJ97109.1"/>
    </source>
</evidence>
<keyword evidence="3" id="KW-0443">Lipid metabolism</keyword>
<keyword evidence="2" id="KW-0442">Lipid degradation</keyword>
<dbReference type="Gene3D" id="3.40.50.1820">
    <property type="entry name" value="alpha/beta hydrolase"/>
    <property type="match status" value="1"/>
</dbReference>
<dbReference type="PANTHER" id="PTHR10272:SF0">
    <property type="entry name" value="PLATELET-ACTIVATING FACTOR ACETYLHYDROLASE"/>
    <property type="match status" value="1"/>
</dbReference>
<gene>
    <name evidence="5" type="ORF">DFR71_3145</name>
</gene>
<dbReference type="PANTHER" id="PTHR10272">
    <property type="entry name" value="PLATELET-ACTIVATING FACTOR ACETYLHYDROLASE"/>
    <property type="match status" value="1"/>
</dbReference>
<keyword evidence="4" id="KW-0732">Signal</keyword>
<evidence type="ECO:0000256" key="2">
    <source>
        <dbReference type="ARBA" id="ARBA00022963"/>
    </source>
</evidence>
<dbReference type="SUPFAM" id="SSF53474">
    <property type="entry name" value="alpha/beta-Hydrolases"/>
    <property type="match status" value="1"/>
</dbReference>
<dbReference type="Proteomes" id="UP000294856">
    <property type="component" value="Unassembled WGS sequence"/>
</dbReference>
<dbReference type="InterPro" id="IPR017395">
    <property type="entry name" value="Chlorophyllase-like"/>
</dbReference>
<feature type="signal peptide" evidence="4">
    <location>
        <begin position="1"/>
        <end position="21"/>
    </location>
</feature>
<dbReference type="AlphaFoldDB" id="A0A4R1FU06"/>
<dbReference type="OrthoDB" id="9814760at2"/>
<keyword evidence="6" id="KW-1185">Reference proteome</keyword>